<feature type="transmembrane region" description="Helical" evidence="1">
    <location>
        <begin position="534"/>
        <end position="555"/>
    </location>
</feature>
<organism evidence="2 3">
    <name type="scientific">Anopheles christyi</name>
    <dbReference type="NCBI Taxonomy" id="43041"/>
    <lineage>
        <taxon>Eukaryota</taxon>
        <taxon>Metazoa</taxon>
        <taxon>Ecdysozoa</taxon>
        <taxon>Arthropoda</taxon>
        <taxon>Hexapoda</taxon>
        <taxon>Insecta</taxon>
        <taxon>Pterygota</taxon>
        <taxon>Neoptera</taxon>
        <taxon>Endopterygota</taxon>
        <taxon>Diptera</taxon>
        <taxon>Nematocera</taxon>
        <taxon>Culicoidea</taxon>
        <taxon>Culicidae</taxon>
        <taxon>Anophelinae</taxon>
        <taxon>Anopheles</taxon>
    </lineage>
</organism>
<feature type="transmembrane region" description="Helical" evidence="1">
    <location>
        <begin position="1029"/>
        <end position="1050"/>
    </location>
</feature>
<dbReference type="EnsemblMetazoa" id="ACHR001257-RA">
    <property type="protein sequence ID" value="ACHR001257-PA"/>
    <property type="gene ID" value="ACHR001257"/>
</dbReference>
<feature type="transmembrane region" description="Helical" evidence="1">
    <location>
        <begin position="1525"/>
        <end position="1549"/>
    </location>
</feature>
<feature type="transmembrane region" description="Helical" evidence="1">
    <location>
        <begin position="602"/>
        <end position="625"/>
    </location>
</feature>
<feature type="transmembrane region" description="Helical" evidence="1">
    <location>
        <begin position="68"/>
        <end position="86"/>
    </location>
</feature>
<evidence type="ECO:0000313" key="2">
    <source>
        <dbReference type="EnsemblMetazoa" id="ACHR001257-PA"/>
    </source>
</evidence>
<reference evidence="2" key="2">
    <citation type="submission" date="2020-05" db="UniProtKB">
        <authorList>
            <consortium name="EnsemblMetazoa"/>
        </authorList>
    </citation>
    <scope>IDENTIFICATION</scope>
    <source>
        <strain evidence="2">ACHKN1017</strain>
    </source>
</reference>
<sequence>MQVLNIFHGLLICNVRTVRRKGHPGLIGYKISRARVQLILPLVAISTLAFLNPWTARIKLHTNNLNSFTIYARLLATLIIVLLLIFDNFRQRYQLLGLLQIIPNTVATRKRIQLSVKQLQLSILLLCNVLSLAEMTHNIYKSRMYFYIWGVFSGILIEHYILLNSLLCQLLAETLANAYNTLKHNLSRQPFTSIINELESLEECKNHLSKMVGFKLMLVLLHLMLNVSFCSYDILQKVVSQEHLSDITRLAIIATQETVMLFGLCFHFTTVDKRSALSHPAMCADNVIDHCRDAPLVAIEFMEELKILNLFNHFLVSPVQLHNDAESNRHIFRNRNLLWNTAVLSFFTVFCAAVAFVLVLEAFAQLLSNVMGVITLILYSIRLVVIVPIIFWTLLNGRALADISNCALDIDRQFGTDRTVDINVRLLTQCQIYIALLMLLFNIAVQCYYIYTYEFFRNFIQIAVVIGFFFLETFIFIHRAYVQFWPTFLSHRYAKLIRHANYKERNSLHTVIALGSVLESFKRKFNSTFGLMQLLHLLNIFVTCSVEAYIVFHVVDVGREMYGVTVNLVSALTYGASFLIYTYAHNLVNVKRNRYTFRYKNVVWNVALLSVLVAINCFGATVMLVEFMQDKLDSVMGACNIILYIMRLSVVISLILWILLYRRKLLEDVAVALHLIQDKYNSLYQTPSNRNTCILCWIQIGSIVILLIAAVVGDVCIWWKIIARKRIYYILNLGAFIILDFVSLMHLMYTQCLTLVIAYHLNQLVRLVQNNPDAPNLLQKVTASWDDLKHYKQRIESTLGVMNVLHVLDALVKCAVETYVTFCTYEMGLGLVGAFLDIVTFLLYTASLFFFTYAHDLVEMKMHELSFLNVFNYCVVSPIYLHFDIQSNCYAFRYKNVFWNVMLLVVLDISSFTCATFLMFEVMREQLGGVMTTTTILLYMMRFVIMLPLSLWIWLYKERLRKDCTFALSIFQEKEKQLLYMPKNKGPRQMRQTLELFWIQIGIIVLLLLAGAGVHLYSLWKVAILHKGYYIFNLCALVVMVFITLMHLMYAQCWTMVISLHLEELVWLIQHKDLVPDLLQTVITCWDDLNSFKQRITSTFGFMTILHMLDVLVTCAIESYAIIYFYEKGINMGGALLSIVILVLYTASCFLFAYAHDLIEVKQSLPFPAHKCLLERSATNRALNVQCRLFHCSTTRIYASLYFQCNRPENNTVPPTSQAKDIANILDSSWQHCLPSTAVVGNCAIWWEVIATQKEYYLLNICALAALEIITLMHLLNVFNHFFISLVFVEQTAKGSTARRKNALRNILMLLAPVSIVTFIGLTRTLNNFNQMVSTVTEIVHLLKYSINGQIIYVMLSGMYNHSLKVIAICNEAIAIDHTIQHLPSVENLFAVRHTLFKMLIVVIILFRASFFAMHMYVQIRYNLSYDVYTVLHGNLLIELSMDLQKLFLLYFALYMAQRYHVLVHLLSRRDLATMVAVYKVFDDLTTLKKHLSKTFGLYLLALILQTFVACSIHAFLILVEHRHIFQVIANVAQLVINLALFFILTYYYDNVEFKVGLNGWLHEEHKL</sequence>
<feature type="transmembrane region" description="Helical" evidence="1">
    <location>
        <begin position="865"/>
        <end position="885"/>
    </location>
</feature>
<dbReference type="VEuPathDB" id="VectorBase:ACHR001257"/>
<evidence type="ECO:0008006" key="4">
    <source>
        <dbReference type="Google" id="ProtNLM"/>
    </source>
</evidence>
<proteinExistence type="predicted"/>
<keyword evidence="1" id="KW-0472">Membrane</keyword>
<feature type="transmembrane region" description="Helical" evidence="1">
    <location>
        <begin position="459"/>
        <end position="482"/>
    </location>
</feature>
<feature type="transmembrane region" description="Helical" evidence="1">
    <location>
        <begin position="1100"/>
        <end position="1126"/>
    </location>
</feature>
<evidence type="ECO:0000256" key="1">
    <source>
        <dbReference type="SAM" id="Phobius"/>
    </source>
</evidence>
<feature type="transmembrane region" description="Helical" evidence="1">
    <location>
        <begin position="936"/>
        <end position="956"/>
    </location>
</feature>
<keyword evidence="1" id="KW-1133">Transmembrane helix</keyword>
<feature type="transmembrane region" description="Helical" evidence="1">
    <location>
        <begin position="337"/>
        <end position="364"/>
    </location>
</feature>
<feature type="transmembrane region" description="Helical" evidence="1">
    <location>
        <begin position="146"/>
        <end position="163"/>
    </location>
</feature>
<name>A0A182JRX5_9DIPT</name>
<feature type="transmembrane region" description="Helical" evidence="1">
    <location>
        <begin position="996"/>
        <end position="1017"/>
    </location>
</feature>
<evidence type="ECO:0000313" key="3">
    <source>
        <dbReference type="Proteomes" id="UP000075881"/>
    </source>
</evidence>
<feature type="transmembrane region" description="Helical" evidence="1">
    <location>
        <begin position="561"/>
        <end position="581"/>
    </location>
</feature>
<feature type="transmembrane region" description="Helical" evidence="1">
    <location>
        <begin position="727"/>
        <end position="749"/>
    </location>
</feature>
<feature type="transmembrane region" description="Helical" evidence="1">
    <location>
        <begin position="1399"/>
        <end position="1418"/>
    </location>
</feature>
<keyword evidence="3" id="KW-1185">Reference proteome</keyword>
<feature type="transmembrane region" description="Helical" evidence="1">
    <location>
        <begin position="829"/>
        <end position="853"/>
    </location>
</feature>
<protein>
    <recommendedName>
        <fullName evidence="4">Gustatory receptor</fullName>
    </recommendedName>
</protein>
<feature type="transmembrane region" description="Helical" evidence="1">
    <location>
        <begin position="38"/>
        <end position="56"/>
    </location>
</feature>
<accession>A0A182JRX5</accession>
<feature type="transmembrane region" description="Helical" evidence="1">
    <location>
        <begin position="1257"/>
        <end position="1283"/>
    </location>
</feature>
<reference evidence="3" key="1">
    <citation type="submission" date="2013-03" db="EMBL/GenBank/DDBJ databases">
        <title>The Genome Sequence of Anopheles christyi ACHKN1017.</title>
        <authorList>
            <consortium name="The Broad Institute Genomics Platform"/>
            <person name="Neafsey D.E."/>
            <person name="Besansky N."/>
            <person name="Walker B."/>
            <person name="Young S.K."/>
            <person name="Zeng Q."/>
            <person name="Gargeya S."/>
            <person name="Fitzgerald M."/>
            <person name="Haas B."/>
            <person name="Abouelleil A."/>
            <person name="Allen A.W."/>
            <person name="Alvarado L."/>
            <person name="Arachchi H.M."/>
            <person name="Berlin A.M."/>
            <person name="Chapman S.B."/>
            <person name="Gainer-Dewar J."/>
            <person name="Goldberg J."/>
            <person name="Griggs A."/>
            <person name="Gujja S."/>
            <person name="Hansen M."/>
            <person name="Howarth C."/>
            <person name="Imamovic A."/>
            <person name="Ireland A."/>
            <person name="Larimer J."/>
            <person name="McCowan C."/>
            <person name="Murphy C."/>
            <person name="Pearson M."/>
            <person name="Poon T.W."/>
            <person name="Priest M."/>
            <person name="Roberts A."/>
            <person name="Saif S."/>
            <person name="Shea T."/>
            <person name="Sisk P."/>
            <person name="Sykes S."/>
            <person name="Wortman J."/>
            <person name="Nusbaum C."/>
            <person name="Birren B."/>
        </authorList>
    </citation>
    <scope>NUCLEOTIDE SEQUENCE [LARGE SCALE GENOMIC DNA]</scope>
    <source>
        <strain evidence="3">ACHKN1017</strain>
    </source>
</reference>
<feature type="transmembrane region" description="Helical" evidence="1">
    <location>
        <begin position="897"/>
        <end position="920"/>
    </location>
</feature>
<dbReference type="STRING" id="43041.A0A182JRX5"/>
<feature type="transmembrane region" description="Helical" evidence="1">
    <location>
        <begin position="216"/>
        <end position="235"/>
    </location>
</feature>
<keyword evidence="1" id="KW-0812">Transmembrane</keyword>
<feature type="transmembrane region" description="Helical" evidence="1">
    <location>
        <begin position="370"/>
        <end position="395"/>
    </location>
</feature>
<dbReference type="Proteomes" id="UP000075881">
    <property type="component" value="Unassembled WGS sequence"/>
</dbReference>
<feature type="transmembrane region" description="Helical" evidence="1">
    <location>
        <begin position="1498"/>
        <end position="1519"/>
    </location>
</feature>
<feature type="transmembrane region" description="Helical" evidence="1">
    <location>
        <begin position="1303"/>
        <end position="1322"/>
    </location>
</feature>
<feature type="transmembrane region" description="Helical" evidence="1">
    <location>
        <begin position="694"/>
        <end position="721"/>
    </location>
</feature>
<feature type="transmembrane region" description="Helical" evidence="1">
    <location>
        <begin position="432"/>
        <end position="453"/>
    </location>
</feature>
<feature type="transmembrane region" description="Helical" evidence="1">
    <location>
        <begin position="641"/>
        <end position="660"/>
    </location>
</feature>
<feature type="transmembrane region" description="Helical" evidence="1">
    <location>
        <begin position="1132"/>
        <end position="1155"/>
    </location>
</feature>